<reference evidence="1 2" key="1">
    <citation type="submission" date="2021-03" db="EMBL/GenBank/DDBJ databases">
        <title>Antimicrobial resistance genes in bacteria isolated from Japanese honey, and their potential for conferring macrolide and lincosamide resistance in the American foulbrood pathogen Paenibacillus larvae.</title>
        <authorList>
            <person name="Okamoto M."/>
            <person name="Kumagai M."/>
            <person name="Kanamori H."/>
            <person name="Takamatsu D."/>
        </authorList>
    </citation>
    <scope>NUCLEOTIDE SEQUENCE [LARGE SCALE GENOMIC DNA]</scope>
    <source>
        <strain evidence="1 2">J34TS1</strain>
    </source>
</reference>
<dbReference type="EMBL" id="BORT01000005">
    <property type="protein sequence ID" value="GIO46811.1"/>
    <property type="molecule type" value="Genomic_DNA"/>
</dbReference>
<name>A0A920CMX0_9BACL</name>
<dbReference type="AlphaFoldDB" id="A0A920CMX0"/>
<keyword evidence="2" id="KW-1185">Reference proteome</keyword>
<protein>
    <submittedName>
        <fullName evidence="1">Uncharacterized protein</fullName>
    </submittedName>
</protein>
<evidence type="ECO:0000313" key="1">
    <source>
        <dbReference type="EMBL" id="GIO46811.1"/>
    </source>
</evidence>
<proteinExistence type="predicted"/>
<dbReference type="Proteomes" id="UP000682811">
    <property type="component" value="Unassembled WGS sequence"/>
</dbReference>
<dbReference type="RefSeq" id="WP_212977778.1">
    <property type="nucleotide sequence ID" value="NZ_AP025343.1"/>
</dbReference>
<comment type="caution">
    <text evidence="1">The sequence shown here is derived from an EMBL/GenBank/DDBJ whole genome shotgun (WGS) entry which is preliminary data.</text>
</comment>
<evidence type="ECO:0000313" key="2">
    <source>
        <dbReference type="Proteomes" id="UP000682811"/>
    </source>
</evidence>
<sequence length="60" mass="6812">MNDSISIDKARDSRNKPLKIQERSLAQAKGMIKMQHLAQIHMNSAERMMHPTSAHVCILV</sequence>
<organism evidence="1 2">
    <name type="scientific">Paenibacillus azoreducens</name>
    <dbReference type="NCBI Taxonomy" id="116718"/>
    <lineage>
        <taxon>Bacteria</taxon>
        <taxon>Bacillati</taxon>
        <taxon>Bacillota</taxon>
        <taxon>Bacilli</taxon>
        <taxon>Bacillales</taxon>
        <taxon>Paenibacillaceae</taxon>
        <taxon>Paenibacillus</taxon>
    </lineage>
</organism>
<accession>A0A920CMX0</accession>
<gene>
    <name evidence="1" type="ORF">J34TS1_15760</name>
</gene>